<dbReference type="STRING" id="503106.A0A218YXM0"/>
<gene>
    <name evidence="2" type="ORF">B2J93_8624</name>
</gene>
<dbReference type="InParanoid" id="A0A218YXM0"/>
<evidence type="ECO:0000313" key="2">
    <source>
        <dbReference type="EMBL" id="OWP00053.1"/>
    </source>
</evidence>
<evidence type="ECO:0000313" key="3">
    <source>
        <dbReference type="Proteomes" id="UP000242519"/>
    </source>
</evidence>
<feature type="region of interest" description="Disordered" evidence="1">
    <location>
        <begin position="497"/>
        <end position="518"/>
    </location>
</feature>
<sequence length="686" mass="75692">MAQAGNIELVSASATSSSAQWQNQSQADIDMVAIASTPDASVVQEDIQQSVPLMEGLCAESSTTQDDDVQIVFCAPRRRKKRRRRYGSPTSLSAHTHVIRLESTHSIAPLSQLSTPPADGHLLAKPCDVVADPPRRRSTGVVHQLESCHLGDINGNLGRAGSLPSIPCATKNFQNEQYPWFAEPNYCGALPSHFTSLADSTTWWDQSLPTLQPRPFPSIPWRPLQSEHAESKKRKHEGDFDEADLQSSHSRQSVQLSPRTTSTPARSPFDINPYQMNANNFDLYPRSNQDSQVTMSWPIHEWWNAYDTSPSQYATMSSPEPTIRTNIPMSNNTQLCNAYPQQRQLSHRYEHIEGRGPWQQQADQMAASRYSQSSISSSVPVASPSFRSQVSQHIPCPRALTQSIQNASLLPSSPIALDDEDASHPNMLAEPSHPGVQTSSSRIPTSPIPSRPSIRTMPSADIMRRPSLYSIPAWPAASSSTTALLPKPCSRLQVPVHDTSNCRTSSPDQSVGNFTRKSSPIVPQAQEPATRSLVISTGSAKVACPTSLQSNSSEFQIPDARQGRKHSPNLIVDIAETCQEMFPFAVVAERHDVAIQKVFDTFSAIIQLPLLRNADDRRRHGSLGKRRNKEYRDAKRAMEKARETKRKAETKAMRTRIEDTLKNQAKAQGLLKSAVLNNAREAQGGG</sequence>
<protein>
    <submittedName>
        <fullName evidence="2">Uncharacterized protein</fullName>
    </submittedName>
</protein>
<feature type="region of interest" description="Disordered" evidence="1">
    <location>
        <begin position="431"/>
        <end position="456"/>
    </location>
</feature>
<evidence type="ECO:0000256" key="1">
    <source>
        <dbReference type="SAM" id="MobiDB-lite"/>
    </source>
</evidence>
<dbReference type="OrthoDB" id="3515338at2759"/>
<reference evidence="2 3" key="1">
    <citation type="submission" date="2017-04" db="EMBL/GenBank/DDBJ databases">
        <title>Draft genome sequence of Marssonina coronaria NL1: causal agent of apple blotch.</title>
        <authorList>
            <person name="Cheng Q."/>
        </authorList>
    </citation>
    <scope>NUCLEOTIDE SEQUENCE [LARGE SCALE GENOMIC DNA]</scope>
    <source>
        <strain evidence="2 3">NL1</strain>
    </source>
</reference>
<keyword evidence="3" id="KW-1185">Reference proteome</keyword>
<accession>A0A218YXM0</accession>
<dbReference type="AlphaFoldDB" id="A0A218YXM0"/>
<feature type="region of interest" description="Disordered" evidence="1">
    <location>
        <begin position="619"/>
        <end position="653"/>
    </location>
</feature>
<feature type="compositionally biased region" description="Basic residues" evidence="1">
    <location>
        <begin position="619"/>
        <end position="629"/>
    </location>
</feature>
<feature type="compositionally biased region" description="Polar residues" evidence="1">
    <location>
        <begin position="245"/>
        <end position="265"/>
    </location>
</feature>
<proteinExistence type="predicted"/>
<dbReference type="Proteomes" id="UP000242519">
    <property type="component" value="Unassembled WGS sequence"/>
</dbReference>
<organism evidence="2 3">
    <name type="scientific">Diplocarpon coronariae</name>
    <dbReference type="NCBI Taxonomy" id="2795749"/>
    <lineage>
        <taxon>Eukaryota</taxon>
        <taxon>Fungi</taxon>
        <taxon>Dikarya</taxon>
        <taxon>Ascomycota</taxon>
        <taxon>Pezizomycotina</taxon>
        <taxon>Leotiomycetes</taxon>
        <taxon>Helotiales</taxon>
        <taxon>Drepanopezizaceae</taxon>
        <taxon>Diplocarpon</taxon>
    </lineage>
</organism>
<feature type="compositionally biased region" description="Basic and acidic residues" evidence="1">
    <location>
        <begin position="630"/>
        <end position="653"/>
    </location>
</feature>
<name>A0A218YXM0_9HELO</name>
<feature type="compositionally biased region" description="Polar residues" evidence="1">
    <location>
        <begin position="498"/>
        <end position="518"/>
    </location>
</feature>
<comment type="caution">
    <text evidence="2">The sequence shown here is derived from an EMBL/GenBank/DDBJ whole genome shotgun (WGS) entry which is preliminary data.</text>
</comment>
<dbReference type="EMBL" id="MZNU01000336">
    <property type="protein sequence ID" value="OWP00053.1"/>
    <property type="molecule type" value="Genomic_DNA"/>
</dbReference>
<feature type="region of interest" description="Disordered" evidence="1">
    <location>
        <begin position="215"/>
        <end position="272"/>
    </location>
</feature>